<keyword evidence="3 12" id="KW-0378">Hydrolase</keyword>
<evidence type="ECO:0000256" key="11">
    <source>
        <dbReference type="ARBA" id="ARBA00048988"/>
    </source>
</evidence>
<dbReference type="SUPFAM" id="SSF52540">
    <property type="entry name" value="P-loop containing nucleoside triphosphate hydrolases"/>
    <property type="match status" value="1"/>
</dbReference>
<keyword evidence="6" id="KW-0238">DNA-binding</keyword>
<dbReference type="InterPro" id="IPR014017">
    <property type="entry name" value="DNA_helicase_UvrD-like_C"/>
</dbReference>
<sequence length="657" mass="74887">MTWNNEIEEGSPAYNLAASDAATIRAVAGPGSGKSFAIKKRILRLLEQNVNPEKILAITFTRTAAQDLKTEISSLGVKGAEQVHSRTVHSHALRILMQEGVLEQTGRYPRMVIEHEQLPILRDIDREEFGGVKDKKQLLDSYLAGWARLQQDDAGFVQSPNDENFKTDLINWFDFHSGILVGEVIPIVIDYLRNNPATEHIEKYDYILVDEFQDLNKSEQEFIRLIRGESNLVIVGDDDQSIYGFKFAHPQGIQEVETLFGDYYDVPFDVCRRCPTLVTKMASELISKNPNRTLGNLNHFEGNPEGEVNIVQWTDFDSEIIGLSDFIAKELKKGIIEPKDILILTPRRKIGYRLRNRILNKGIPVKSYFREAIIEKPNVQRAFSLMNFIANPDDKISLRFLLGFDSPDYRKNQYARLKIIAEAQKKSIKEVLDLILLGDLPETHLRSIIATYRKVLEDIPHLRKTIITEPENALSNFFVKTPDDEDEFYELDQVYRSVIEEIGIEKLENIENFQEWFKEVMDLLLTTIALPQIPDDIDHIRIMSLHSSKGLSAKLVILTSMIDPLIPFLPDTDDVNIIALANQEARRLFYVAITRCKASKDYDGRLVISSFLSIPGIEAARMGIRANPKSILRTRTTRYVSDFGAVSPRPIRGTELK</sequence>
<evidence type="ECO:0000313" key="15">
    <source>
        <dbReference type="EMBL" id="MFD2033983.1"/>
    </source>
</evidence>
<evidence type="ECO:0000256" key="7">
    <source>
        <dbReference type="ARBA" id="ARBA00023235"/>
    </source>
</evidence>
<dbReference type="Gene3D" id="1.10.10.160">
    <property type="match status" value="1"/>
</dbReference>
<evidence type="ECO:0000256" key="3">
    <source>
        <dbReference type="ARBA" id="ARBA00022801"/>
    </source>
</evidence>
<reference evidence="16" key="1">
    <citation type="journal article" date="2019" name="Int. J. Syst. Evol. Microbiol.">
        <title>The Global Catalogue of Microorganisms (GCM) 10K type strain sequencing project: providing services to taxonomists for standard genome sequencing and annotation.</title>
        <authorList>
            <consortium name="The Broad Institute Genomics Platform"/>
            <consortium name="The Broad Institute Genome Sequencing Center for Infectious Disease"/>
            <person name="Wu L."/>
            <person name="Ma J."/>
        </authorList>
    </citation>
    <scope>NUCLEOTIDE SEQUENCE [LARGE SCALE GENOMIC DNA]</scope>
    <source>
        <strain evidence="16">CGMCC 1.15180</strain>
    </source>
</reference>
<dbReference type="EMBL" id="JBHUHR010000014">
    <property type="protein sequence ID" value="MFD2033983.1"/>
    <property type="molecule type" value="Genomic_DNA"/>
</dbReference>
<keyword evidence="16" id="KW-1185">Reference proteome</keyword>
<dbReference type="InterPro" id="IPR014016">
    <property type="entry name" value="UvrD-like_ATP-bd"/>
</dbReference>
<dbReference type="PROSITE" id="PS51198">
    <property type="entry name" value="UVRD_HELICASE_ATP_BIND"/>
    <property type="match status" value="1"/>
</dbReference>
<evidence type="ECO:0000256" key="2">
    <source>
        <dbReference type="ARBA" id="ARBA00022741"/>
    </source>
</evidence>
<dbReference type="EC" id="5.6.2.4" evidence="9"/>
<evidence type="ECO:0000256" key="8">
    <source>
        <dbReference type="ARBA" id="ARBA00034617"/>
    </source>
</evidence>
<proteinExistence type="inferred from homology"/>
<comment type="similarity">
    <text evidence="1">Belongs to the helicase family. UvrD subfamily.</text>
</comment>
<accession>A0ABW4VJG8</accession>
<dbReference type="InterPro" id="IPR013986">
    <property type="entry name" value="DExx_box_DNA_helicase_dom_sf"/>
</dbReference>
<evidence type="ECO:0000256" key="5">
    <source>
        <dbReference type="ARBA" id="ARBA00022840"/>
    </source>
</evidence>
<dbReference type="Proteomes" id="UP001597361">
    <property type="component" value="Unassembled WGS sequence"/>
</dbReference>
<dbReference type="Gene3D" id="1.10.486.10">
    <property type="entry name" value="PCRA, domain 4"/>
    <property type="match status" value="1"/>
</dbReference>
<evidence type="ECO:0000259" key="13">
    <source>
        <dbReference type="PROSITE" id="PS51198"/>
    </source>
</evidence>
<feature type="domain" description="UvrD-like helicase C-terminal" evidence="14">
    <location>
        <begin position="276"/>
        <end position="550"/>
    </location>
</feature>
<dbReference type="InterPro" id="IPR000212">
    <property type="entry name" value="DNA_helicase_UvrD/REP"/>
</dbReference>
<evidence type="ECO:0000259" key="14">
    <source>
        <dbReference type="PROSITE" id="PS51217"/>
    </source>
</evidence>
<evidence type="ECO:0000256" key="6">
    <source>
        <dbReference type="ARBA" id="ARBA00023125"/>
    </source>
</evidence>
<comment type="caution">
    <text evidence="15">The sequence shown here is derived from an EMBL/GenBank/DDBJ whole genome shotgun (WGS) entry which is preliminary data.</text>
</comment>
<dbReference type="CDD" id="cd17932">
    <property type="entry name" value="DEXQc_UvrD"/>
    <property type="match status" value="1"/>
</dbReference>
<dbReference type="Pfam" id="PF13361">
    <property type="entry name" value="UvrD_C"/>
    <property type="match status" value="1"/>
</dbReference>
<evidence type="ECO:0000256" key="10">
    <source>
        <dbReference type="ARBA" id="ARBA00034923"/>
    </source>
</evidence>
<keyword evidence="7" id="KW-0413">Isomerase</keyword>
<gene>
    <name evidence="15" type="ORF">ACFSKL_04220</name>
</gene>
<keyword evidence="5 12" id="KW-0067">ATP-binding</keyword>
<keyword evidence="4 12" id="KW-0347">Helicase</keyword>
<dbReference type="InterPro" id="IPR027417">
    <property type="entry name" value="P-loop_NTPase"/>
</dbReference>
<feature type="domain" description="UvrD-like helicase ATP-binding" evidence="13">
    <location>
        <begin position="7"/>
        <end position="275"/>
    </location>
</feature>
<evidence type="ECO:0000256" key="12">
    <source>
        <dbReference type="PROSITE-ProRule" id="PRU00560"/>
    </source>
</evidence>
<name>A0ABW4VJG8_9BACT</name>
<dbReference type="RefSeq" id="WP_376883777.1">
    <property type="nucleotide sequence ID" value="NZ_JBHUHR010000014.1"/>
</dbReference>
<comment type="catalytic activity">
    <reaction evidence="11">
        <text>ATP + H2O = ADP + phosphate + H(+)</text>
        <dbReference type="Rhea" id="RHEA:13065"/>
        <dbReference type="ChEBI" id="CHEBI:15377"/>
        <dbReference type="ChEBI" id="CHEBI:15378"/>
        <dbReference type="ChEBI" id="CHEBI:30616"/>
        <dbReference type="ChEBI" id="CHEBI:43474"/>
        <dbReference type="ChEBI" id="CHEBI:456216"/>
        <dbReference type="EC" id="5.6.2.4"/>
    </reaction>
</comment>
<dbReference type="PROSITE" id="PS51217">
    <property type="entry name" value="UVRD_HELICASE_CTER"/>
    <property type="match status" value="1"/>
</dbReference>
<dbReference type="PANTHER" id="PTHR11070">
    <property type="entry name" value="UVRD / RECB / PCRA DNA HELICASE FAMILY MEMBER"/>
    <property type="match status" value="1"/>
</dbReference>
<organism evidence="15 16">
    <name type="scientific">Belliella marina</name>
    <dbReference type="NCBI Taxonomy" id="1644146"/>
    <lineage>
        <taxon>Bacteria</taxon>
        <taxon>Pseudomonadati</taxon>
        <taxon>Bacteroidota</taxon>
        <taxon>Cytophagia</taxon>
        <taxon>Cytophagales</taxon>
        <taxon>Cyclobacteriaceae</taxon>
        <taxon>Belliella</taxon>
    </lineage>
</organism>
<keyword evidence="2 12" id="KW-0547">Nucleotide-binding</keyword>
<protein>
    <recommendedName>
        <fullName evidence="9">DNA 3'-5' helicase</fullName>
        <ecNumber evidence="9">5.6.2.4</ecNumber>
    </recommendedName>
    <alternativeName>
        <fullName evidence="10">DNA 3'-5' helicase II</fullName>
    </alternativeName>
</protein>
<evidence type="ECO:0000313" key="16">
    <source>
        <dbReference type="Proteomes" id="UP001597361"/>
    </source>
</evidence>
<evidence type="ECO:0000256" key="1">
    <source>
        <dbReference type="ARBA" id="ARBA00009922"/>
    </source>
</evidence>
<evidence type="ECO:0000256" key="9">
    <source>
        <dbReference type="ARBA" id="ARBA00034808"/>
    </source>
</evidence>
<comment type="catalytic activity">
    <reaction evidence="8">
        <text>Couples ATP hydrolysis with the unwinding of duplex DNA by translocating in the 3'-5' direction.</text>
        <dbReference type="EC" id="5.6.2.4"/>
    </reaction>
</comment>
<dbReference type="Pfam" id="PF00580">
    <property type="entry name" value="UvrD-helicase"/>
    <property type="match status" value="1"/>
</dbReference>
<evidence type="ECO:0000256" key="4">
    <source>
        <dbReference type="ARBA" id="ARBA00022806"/>
    </source>
</evidence>
<dbReference type="PANTHER" id="PTHR11070:SF2">
    <property type="entry name" value="ATP-DEPENDENT DNA HELICASE SRS2"/>
    <property type="match status" value="1"/>
</dbReference>
<feature type="binding site" evidence="12">
    <location>
        <begin position="28"/>
        <end position="35"/>
    </location>
    <ligand>
        <name>ATP</name>
        <dbReference type="ChEBI" id="CHEBI:30616"/>
    </ligand>
</feature>
<dbReference type="Gene3D" id="3.40.50.300">
    <property type="entry name" value="P-loop containing nucleotide triphosphate hydrolases"/>
    <property type="match status" value="2"/>
</dbReference>